<sequence>MLGFLMILIIEQVALTCSSNGTNSKTSPTGATAPPSLRSLLEGESEDGQPLVDTTLDDHDDGMQDIVFRSASPVDRTTLRMHHASPPQEGISARTLFLLFGLSTHSLFEGVALGVQVTQNL</sequence>
<accession>A0A3P7IDV2</accession>
<evidence type="ECO:0000256" key="2">
    <source>
        <dbReference type="ARBA" id="ARBA00022692"/>
    </source>
</evidence>
<evidence type="ECO:0000256" key="4">
    <source>
        <dbReference type="ARBA" id="ARBA00023136"/>
    </source>
</evidence>
<dbReference type="GO" id="GO:0046873">
    <property type="term" value="F:metal ion transmembrane transporter activity"/>
    <property type="evidence" value="ECO:0007669"/>
    <property type="project" value="InterPro"/>
</dbReference>
<feature type="chain" id="PRO_5018076259" evidence="6">
    <location>
        <begin position="17"/>
        <end position="121"/>
    </location>
</feature>
<feature type="compositionally biased region" description="Polar residues" evidence="5">
    <location>
        <begin position="20"/>
        <end position="30"/>
    </location>
</feature>
<comment type="subcellular location">
    <subcellularLocation>
        <location evidence="1">Membrane</location>
        <topology evidence="1">Multi-pass membrane protein</topology>
    </subcellularLocation>
</comment>
<reference evidence="7 8" key="1">
    <citation type="submission" date="2018-11" db="EMBL/GenBank/DDBJ databases">
        <authorList>
            <consortium name="Pathogen Informatics"/>
        </authorList>
    </citation>
    <scope>NUCLEOTIDE SEQUENCE [LARGE SCALE GENOMIC DNA]</scope>
</reference>
<evidence type="ECO:0000313" key="7">
    <source>
        <dbReference type="EMBL" id="VDM71361.1"/>
    </source>
</evidence>
<feature type="region of interest" description="Disordered" evidence="5">
    <location>
        <begin position="20"/>
        <end position="60"/>
    </location>
</feature>
<feature type="signal peptide" evidence="6">
    <location>
        <begin position="1"/>
        <end position="16"/>
    </location>
</feature>
<gene>
    <name evidence="7" type="ORF">SVUK_LOCUS6359</name>
</gene>
<evidence type="ECO:0000256" key="3">
    <source>
        <dbReference type="ARBA" id="ARBA00022989"/>
    </source>
</evidence>
<dbReference type="EMBL" id="UYYB01020080">
    <property type="protein sequence ID" value="VDM71361.1"/>
    <property type="molecule type" value="Genomic_DNA"/>
</dbReference>
<keyword evidence="3" id="KW-1133">Transmembrane helix</keyword>
<name>A0A3P7IDV2_STRVU</name>
<organism evidence="7 8">
    <name type="scientific">Strongylus vulgaris</name>
    <name type="common">Blood worm</name>
    <dbReference type="NCBI Taxonomy" id="40348"/>
    <lineage>
        <taxon>Eukaryota</taxon>
        <taxon>Metazoa</taxon>
        <taxon>Ecdysozoa</taxon>
        <taxon>Nematoda</taxon>
        <taxon>Chromadorea</taxon>
        <taxon>Rhabditida</taxon>
        <taxon>Rhabditina</taxon>
        <taxon>Rhabditomorpha</taxon>
        <taxon>Strongyloidea</taxon>
        <taxon>Strongylidae</taxon>
        <taxon>Strongylus</taxon>
    </lineage>
</organism>
<evidence type="ECO:0000313" key="8">
    <source>
        <dbReference type="Proteomes" id="UP000270094"/>
    </source>
</evidence>
<keyword evidence="6" id="KW-0732">Signal</keyword>
<dbReference type="Pfam" id="PF02535">
    <property type="entry name" value="Zip"/>
    <property type="match status" value="1"/>
</dbReference>
<dbReference type="GO" id="GO:0016020">
    <property type="term" value="C:membrane"/>
    <property type="evidence" value="ECO:0007669"/>
    <property type="project" value="UniProtKB-SubCell"/>
</dbReference>
<keyword evidence="2" id="KW-0812">Transmembrane</keyword>
<keyword evidence="8" id="KW-1185">Reference proteome</keyword>
<dbReference type="OrthoDB" id="448280at2759"/>
<evidence type="ECO:0000256" key="1">
    <source>
        <dbReference type="ARBA" id="ARBA00004141"/>
    </source>
</evidence>
<proteinExistence type="predicted"/>
<evidence type="ECO:0000256" key="5">
    <source>
        <dbReference type="SAM" id="MobiDB-lite"/>
    </source>
</evidence>
<evidence type="ECO:0000256" key="6">
    <source>
        <dbReference type="SAM" id="SignalP"/>
    </source>
</evidence>
<dbReference type="AlphaFoldDB" id="A0A3P7IDV2"/>
<dbReference type="InterPro" id="IPR003689">
    <property type="entry name" value="ZIP"/>
</dbReference>
<protein>
    <submittedName>
        <fullName evidence="7">Uncharacterized protein</fullName>
    </submittedName>
</protein>
<dbReference type="Proteomes" id="UP000270094">
    <property type="component" value="Unassembled WGS sequence"/>
</dbReference>
<keyword evidence="4" id="KW-0472">Membrane</keyword>